<dbReference type="Pfam" id="PF12804">
    <property type="entry name" value="NTP_transf_3"/>
    <property type="match status" value="1"/>
</dbReference>
<sequence>MNANEKIAWGSVNTIIKELKHNVNDATQKTLTLVLLAAGKSSRFNGIKLAQPIVDLNADGVLVNQPLLLHSLDKLNYLADYLTANNIANNVVVVLGSHHSELSQLLPISTTYITNDKSDNGLSTSVKVGVEAAISTHASGLLLALGDHIGVTYTDYMKLADLWVIQQSNVCASYQAQLGVPAIFTSDQFSALTQLKGDQGAKPVLQQLVKNKQLTCLDLPNAINDIDTRNDLLQWQQLQLNNQ</sequence>
<dbReference type="Proteomes" id="UP000000639">
    <property type="component" value="Chromosome"/>
</dbReference>
<proteinExistence type="predicted"/>
<dbReference type="CDD" id="cd04182">
    <property type="entry name" value="GT_2_like_f"/>
    <property type="match status" value="1"/>
</dbReference>
<dbReference type="STRING" id="357804.Ping_1833"/>
<feature type="domain" description="MobA-like NTP transferase" evidence="2">
    <location>
        <begin position="34"/>
        <end position="208"/>
    </location>
</feature>
<dbReference type="EMBL" id="CP000510">
    <property type="protein sequence ID" value="ABM03610.1"/>
    <property type="molecule type" value="Genomic_DNA"/>
</dbReference>
<evidence type="ECO:0000313" key="4">
    <source>
        <dbReference type="Proteomes" id="UP000000639"/>
    </source>
</evidence>
<evidence type="ECO:0000259" key="2">
    <source>
        <dbReference type="Pfam" id="PF12804"/>
    </source>
</evidence>
<dbReference type="PANTHER" id="PTHR43777:SF1">
    <property type="entry name" value="MOLYBDENUM COFACTOR CYTIDYLYLTRANSFERASE"/>
    <property type="match status" value="1"/>
</dbReference>
<keyword evidence="4" id="KW-1185">Reference proteome</keyword>
<gene>
    <name evidence="3" type="ordered locus">Ping_1833</name>
</gene>
<reference evidence="3 4" key="1">
    <citation type="submission" date="2007-01" db="EMBL/GenBank/DDBJ databases">
        <title>Complete sequence of Psychromonas ingrahamii 37.</title>
        <authorList>
            <consortium name="US DOE Joint Genome Institute"/>
            <person name="Copeland A."/>
            <person name="Lucas S."/>
            <person name="Lapidus A."/>
            <person name="Barry K."/>
            <person name="Detter J.C."/>
            <person name="Glavina del Rio T."/>
            <person name="Hammon N."/>
            <person name="Israni S."/>
            <person name="Dalin E."/>
            <person name="Tice H."/>
            <person name="Pitluck S."/>
            <person name="Thompson L.S."/>
            <person name="Brettin T."/>
            <person name="Bruce D."/>
            <person name="Han C."/>
            <person name="Tapia R."/>
            <person name="Schmutz J."/>
            <person name="Larimer F."/>
            <person name="Land M."/>
            <person name="Hauser L."/>
            <person name="Kyrpides N."/>
            <person name="Ivanova N."/>
            <person name="Staley J."/>
            <person name="Richardson P."/>
        </authorList>
    </citation>
    <scope>NUCLEOTIDE SEQUENCE [LARGE SCALE GENOMIC DNA]</scope>
    <source>
        <strain evidence="3 4">37</strain>
    </source>
</reference>
<dbReference type="InterPro" id="IPR025877">
    <property type="entry name" value="MobA-like_NTP_Trfase"/>
</dbReference>
<dbReference type="InterPro" id="IPR029044">
    <property type="entry name" value="Nucleotide-diphossugar_trans"/>
</dbReference>
<dbReference type="KEGG" id="pin:Ping_1833"/>
<dbReference type="eggNOG" id="COG2068">
    <property type="taxonomic scope" value="Bacteria"/>
</dbReference>
<keyword evidence="1" id="KW-0460">Magnesium</keyword>
<evidence type="ECO:0000313" key="3">
    <source>
        <dbReference type="EMBL" id="ABM03610.1"/>
    </source>
</evidence>
<dbReference type="PANTHER" id="PTHR43777">
    <property type="entry name" value="MOLYBDENUM COFACTOR CYTIDYLYLTRANSFERASE"/>
    <property type="match status" value="1"/>
</dbReference>
<dbReference type="HOGENOM" id="CLU_061980_2_0_6"/>
<protein>
    <submittedName>
        <fullName evidence="3">Isoquinoline 1-oxidoreductase maturation factor</fullName>
    </submittedName>
</protein>
<dbReference type="AlphaFoldDB" id="A1SVU5"/>
<dbReference type="Gene3D" id="3.90.550.10">
    <property type="entry name" value="Spore Coat Polysaccharide Biosynthesis Protein SpsA, Chain A"/>
    <property type="match status" value="1"/>
</dbReference>
<dbReference type="SUPFAM" id="SSF53448">
    <property type="entry name" value="Nucleotide-diphospho-sugar transferases"/>
    <property type="match status" value="1"/>
</dbReference>
<dbReference type="OrthoDB" id="5298023at2"/>
<organism evidence="3 4">
    <name type="scientific">Psychromonas ingrahamii (strain DSM 17664 / CCUG 51855 / 37)</name>
    <dbReference type="NCBI Taxonomy" id="357804"/>
    <lineage>
        <taxon>Bacteria</taxon>
        <taxon>Pseudomonadati</taxon>
        <taxon>Pseudomonadota</taxon>
        <taxon>Gammaproteobacteria</taxon>
        <taxon>Alteromonadales</taxon>
        <taxon>Psychromonadaceae</taxon>
        <taxon>Psychromonas</taxon>
    </lineage>
</organism>
<name>A1SVU5_PSYIN</name>
<dbReference type="GO" id="GO:0016779">
    <property type="term" value="F:nucleotidyltransferase activity"/>
    <property type="evidence" value="ECO:0007669"/>
    <property type="project" value="UniProtKB-ARBA"/>
</dbReference>
<evidence type="ECO:0000256" key="1">
    <source>
        <dbReference type="ARBA" id="ARBA00022842"/>
    </source>
</evidence>
<accession>A1SVU5</accession>